<protein>
    <submittedName>
        <fullName evidence="1">Uncharacterized protein</fullName>
    </submittedName>
</protein>
<dbReference type="Proteomes" id="UP000238426">
    <property type="component" value="Unassembled WGS sequence"/>
</dbReference>
<gene>
    <name evidence="1" type="ORF">C7H52_01180</name>
</gene>
<sequence length="206" mass="22893">MIAQNKIEEGVVISTQKMSSPNPEVAAQLAMVGDVVTTTQFKKGKMHTQVNSIMMGNNTTIMDSDAKKMLVLSESMNGKTYVMKDIDPNEEEVDKFDITKGDETKTILGYECQEYNVAVNEGGVKMNMTVFTTDKIKAQNEQLNKMGSKLEGYPMYMKIEMNQGGMDMIIESEVTKVEAKPIKDEVFSLKIPEGYTNAQAAMEEGK</sequence>
<accession>A0A2T1NGC8</accession>
<reference evidence="1 2" key="1">
    <citation type="submission" date="2018-03" db="EMBL/GenBank/DDBJ databases">
        <title>Mesoflavibacter sp. HG37 and Mesoflavibacter sp. HG96 sp.nov., two marine bacteria isolated from seawater of Western Pacific Ocean.</title>
        <authorList>
            <person name="Cheng H."/>
            <person name="Wu Y.-H."/>
            <person name="Guo L.-L."/>
            <person name="Xu X.-W."/>
        </authorList>
    </citation>
    <scope>NUCLEOTIDE SEQUENCE [LARGE SCALE GENOMIC DNA]</scope>
    <source>
        <strain evidence="1 2">KCTC 32269</strain>
    </source>
</reference>
<evidence type="ECO:0000313" key="1">
    <source>
        <dbReference type="EMBL" id="PSG91758.1"/>
    </source>
</evidence>
<dbReference type="EMBL" id="PXOQ01000006">
    <property type="protein sequence ID" value="PSG91758.1"/>
    <property type="molecule type" value="Genomic_DNA"/>
</dbReference>
<proteinExistence type="predicted"/>
<keyword evidence="2" id="KW-1185">Reference proteome</keyword>
<name>A0A2T1NGC8_9FLAO</name>
<evidence type="ECO:0000313" key="2">
    <source>
        <dbReference type="Proteomes" id="UP000238426"/>
    </source>
</evidence>
<organism evidence="1 2">
    <name type="scientific">Aurantibacter aestuarii</name>
    <dbReference type="NCBI Taxonomy" id="1266046"/>
    <lineage>
        <taxon>Bacteria</taxon>
        <taxon>Pseudomonadati</taxon>
        <taxon>Bacteroidota</taxon>
        <taxon>Flavobacteriia</taxon>
        <taxon>Flavobacteriales</taxon>
        <taxon>Flavobacteriaceae</taxon>
        <taxon>Aurantibacter</taxon>
    </lineage>
</organism>
<dbReference type="AlphaFoldDB" id="A0A2T1NGC8"/>
<comment type="caution">
    <text evidence="1">The sequence shown here is derived from an EMBL/GenBank/DDBJ whole genome shotgun (WGS) entry which is preliminary data.</text>
</comment>